<accession>K1R059</accession>
<protein>
    <submittedName>
        <fullName evidence="2">Uncharacterized protein</fullName>
    </submittedName>
</protein>
<evidence type="ECO:0000256" key="1">
    <source>
        <dbReference type="SAM" id="MobiDB-lite"/>
    </source>
</evidence>
<evidence type="ECO:0000313" key="2">
    <source>
        <dbReference type="EMBL" id="EKC36839.1"/>
    </source>
</evidence>
<dbReference type="InParanoid" id="K1R059"/>
<gene>
    <name evidence="2" type="ORF">CGI_10005513</name>
</gene>
<dbReference type="AlphaFoldDB" id="K1R059"/>
<reference evidence="2" key="1">
    <citation type="journal article" date="2012" name="Nature">
        <title>The oyster genome reveals stress adaptation and complexity of shell formation.</title>
        <authorList>
            <person name="Zhang G."/>
            <person name="Fang X."/>
            <person name="Guo X."/>
            <person name="Li L."/>
            <person name="Luo R."/>
            <person name="Xu F."/>
            <person name="Yang P."/>
            <person name="Zhang L."/>
            <person name="Wang X."/>
            <person name="Qi H."/>
            <person name="Xiong Z."/>
            <person name="Que H."/>
            <person name="Xie Y."/>
            <person name="Holland P.W."/>
            <person name="Paps J."/>
            <person name="Zhu Y."/>
            <person name="Wu F."/>
            <person name="Chen Y."/>
            <person name="Wang J."/>
            <person name="Peng C."/>
            <person name="Meng J."/>
            <person name="Yang L."/>
            <person name="Liu J."/>
            <person name="Wen B."/>
            <person name="Zhang N."/>
            <person name="Huang Z."/>
            <person name="Zhu Q."/>
            <person name="Feng Y."/>
            <person name="Mount A."/>
            <person name="Hedgecock D."/>
            <person name="Xu Z."/>
            <person name="Liu Y."/>
            <person name="Domazet-Loso T."/>
            <person name="Du Y."/>
            <person name="Sun X."/>
            <person name="Zhang S."/>
            <person name="Liu B."/>
            <person name="Cheng P."/>
            <person name="Jiang X."/>
            <person name="Li J."/>
            <person name="Fan D."/>
            <person name="Wang W."/>
            <person name="Fu W."/>
            <person name="Wang T."/>
            <person name="Wang B."/>
            <person name="Zhang J."/>
            <person name="Peng Z."/>
            <person name="Li Y."/>
            <person name="Li N."/>
            <person name="Wang J."/>
            <person name="Chen M."/>
            <person name="He Y."/>
            <person name="Tan F."/>
            <person name="Song X."/>
            <person name="Zheng Q."/>
            <person name="Huang R."/>
            <person name="Yang H."/>
            <person name="Du X."/>
            <person name="Chen L."/>
            <person name="Yang M."/>
            <person name="Gaffney P.M."/>
            <person name="Wang S."/>
            <person name="Luo L."/>
            <person name="She Z."/>
            <person name="Ming Y."/>
            <person name="Huang W."/>
            <person name="Zhang S."/>
            <person name="Huang B."/>
            <person name="Zhang Y."/>
            <person name="Qu T."/>
            <person name="Ni P."/>
            <person name="Miao G."/>
            <person name="Wang J."/>
            <person name="Wang Q."/>
            <person name="Steinberg C.E."/>
            <person name="Wang H."/>
            <person name="Li N."/>
            <person name="Qian L."/>
            <person name="Zhang G."/>
            <person name="Li Y."/>
            <person name="Yang H."/>
            <person name="Liu X."/>
            <person name="Wang J."/>
            <person name="Yin Y."/>
            <person name="Wang J."/>
        </authorList>
    </citation>
    <scope>NUCLEOTIDE SEQUENCE [LARGE SCALE GENOMIC DNA]</scope>
    <source>
        <strain evidence="2">05x7-T-G4-1.051#20</strain>
    </source>
</reference>
<feature type="region of interest" description="Disordered" evidence="1">
    <location>
        <begin position="1"/>
        <end position="25"/>
    </location>
</feature>
<proteinExistence type="predicted"/>
<sequence length="81" mass="9296">MNRNIATSCKTLGSSSRKRRLLASPKPDEKINRIIHYDECGIVKFHRGDKIHCLGRSFAESYTVNLGPEVKYHYPTRVYNG</sequence>
<feature type="compositionally biased region" description="Polar residues" evidence="1">
    <location>
        <begin position="1"/>
        <end position="15"/>
    </location>
</feature>
<dbReference type="EMBL" id="JH816845">
    <property type="protein sequence ID" value="EKC36839.1"/>
    <property type="molecule type" value="Genomic_DNA"/>
</dbReference>
<organism evidence="2">
    <name type="scientific">Magallana gigas</name>
    <name type="common">Pacific oyster</name>
    <name type="synonym">Crassostrea gigas</name>
    <dbReference type="NCBI Taxonomy" id="29159"/>
    <lineage>
        <taxon>Eukaryota</taxon>
        <taxon>Metazoa</taxon>
        <taxon>Spiralia</taxon>
        <taxon>Lophotrochozoa</taxon>
        <taxon>Mollusca</taxon>
        <taxon>Bivalvia</taxon>
        <taxon>Autobranchia</taxon>
        <taxon>Pteriomorphia</taxon>
        <taxon>Ostreida</taxon>
        <taxon>Ostreoidea</taxon>
        <taxon>Ostreidae</taxon>
        <taxon>Magallana</taxon>
    </lineage>
</organism>
<dbReference type="HOGENOM" id="CLU_2576170_0_0_1"/>
<name>K1R059_MAGGI</name>